<dbReference type="EMBL" id="VYYT01000178">
    <property type="protein sequence ID" value="KAK2759680.1"/>
    <property type="molecule type" value="Genomic_DNA"/>
</dbReference>
<name>A0AAD9YCK3_COLKA</name>
<accession>A0AAD9YCK3</accession>
<protein>
    <submittedName>
        <fullName evidence="1">Uncharacterized protein</fullName>
    </submittedName>
</protein>
<dbReference type="Proteomes" id="UP001281614">
    <property type="component" value="Unassembled WGS sequence"/>
</dbReference>
<evidence type="ECO:0000313" key="1">
    <source>
        <dbReference type="EMBL" id="KAK2759680.1"/>
    </source>
</evidence>
<keyword evidence="2" id="KW-1185">Reference proteome</keyword>
<proteinExistence type="predicted"/>
<comment type="caution">
    <text evidence="1">The sequence shown here is derived from an EMBL/GenBank/DDBJ whole genome shotgun (WGS) entry which is preliminary data.</text>
</comment>
<reference evidence="1" key="1">
    <citation type="submission" date="2023-02" db="EMBL/GenBank/DDBJ databases">
        <title>Colletotrichum kahawae CIFC_Que2 genome sequencing and assembly.</title>
        <authorList>
            <person name="Baroncelli R."/>
        </authorList>
    </citation>
    <scope>NUCLEOTIDE SEQUENCE</scope>
    <source>
        <strain evidence="1">CIFC_Que2</strain>
    </source>
</reference>
<sequence length="67" mass="7417">MFADRRRLVKLETSASEWEPALCWVLAAVPFCIQRRLSLPIATASLTLTKGRRALRVAHALAVSSPL</sequence>
<dbReference type="AlphaFoldDB" id="A0AAD9YCK3"/>
<evidence type="ECO:0000313" key="2">
    <source>
        <dbReference type="Proteomes" id="UP001281614"/>
    </source>
</evidence>
<gene>
    <name evidence="1" type="ORF">CKAH01_05467</name>
</gene>
<organism evidence="1 2">
    <name type="scientific">Colletotrichum kahawae</name>
    <name type="common">Coffee berry disease fungus</name>
    <dbReference type="NCBI Taxonomy" id="34407"/>
    <lineage>
        <taxon>Eukaryota</taxon>
        <taxon>Fungi</taxon>
        <taxon>Dikarya</taxon>
        <taxon>Ascomycota</taxon>
        <taxon>Pezizomycotina</taxon>
        <taxon>Sordariomycetes</taxon>
        <taxon>Hypocreomycetidae</taxon>
        <taxon>Glomerellales</taxon>
        <taxon>Glomerellaceae</taxon>
        <taxon>Colletotrichum</taxon>
        <taxon>Colletotrichum gloeosporioides species complex</taxon>
    </lineage>
</organism>